<dbReference type="GO" id="GO:0008270">
    <property type="term" value="F:zinc ion binding"/>
    <property type="evidence" value="ECO:0007669"/>
    <property type="project" value="UniProtKB-UniRule"/>
</dbReference>
<evidence type="ECO:0000256" key="5">
    <source>
        <dbReference type="ARBA" id="ARBA00022801"/>
    </source>
</evidence>
<dbReference type="PANTHER" id="PTHR11079">
    <property type="entry name" value="CYTOSINE DEAMINASE FAMILY MEMBER"/>
    <property type="match status" value="1"/>
</dbReference>
<dbReference type="PANTHER" id="PTHR11079:SF202">
    <property type="entry name" value="TRNA-SPECIFIC ADENOSINE DEAMINASE"/>
    <property type="match status" value="1"/>
</dbReference>
<dbReference type="Gene3D" id="3.40.140.10">
    <property type="entry name" value="Cytidine Deaminase, domain 2"/>
    <property type="match status" value="1"/>
</dbReference>
<feature type="domain" description="CMP/dCMP-type deaminase" evidence="9">
    <location>
        <begin position="13"/>
        <end position="140"/>
    </location>
</feature>
<dbReference type="InterPro" id="IPR016192">
    <property type="entry name" value="APOBEC/CMP_deaminase_Zn-bd"/>
</dbReference>
<keyword evidence="11" id="KW-1185">Reference proteome</keyword>
<dbReference type="RefSeq" id="WP_013707959.1">
    <property type="nucleotide sequence ID" value="NC_015389.1"/>
</dbReference>
<evidence type="ECO:0000259" key="9">
    <source>
        <dbReference type="PROSITE" id="PS51747"/>
    </source>
</evidence>
<accession>F2N9W1</accession>
<dbReference type="AlphaFoldDB" id="F2N9W1"/>
<dbReference type="EMBL" id="CP002628">
    <property type="protein sequence ID" value="AEB06216.1"/>
    <property type="molecule type" value="Genomic_DNA"/>
</dbReference>
<evidence type="ECO:0000256" key="3">
    <source>
        <dbReference type="ARBA" id="ARBA00022694"/>
    </source>
</evidence>
<evidence type="ECO:0000256" key="8">
    <source>
        <dbReference type="HAMAP-Rule" id="MF_00972"/>
    </source>
</evidence>
<evidence type="ECO:0000256" key="6">
    <source>
        <dbReference type="ARBA" id="ARBA00022833"/>
    </source>
</evidence>
<keyword evidence="5 8" id="KW-0378">Hydrolase</keyword>
<feature type="binding site" evidence="8">
    <location>
        <position position="97"/>
    </location>
    <ligand>
        <name>Zn(2+)</name>
        <dbReference type="ChEBI" id="CHEBI:29105"/>
        <note>catalytic</note>
    </ligand>
</feature>
<feature type="active site" description="Proton donor" evidence="8">
    <location>
        <position position="66"/>
    </location>
</feature>
<dbReference type="GO" id="GO:0052717">
    <property type="term" value="F:tRNA-specific adenosine-34 deaminase activity"/>
    <property type="evidence" value="ECO:0007669"/>
    <property type="project" value="UniProtKB-UniRule"/>
</dbReference>
<keyword evidence="3 8" id="KW-0819">tRNA processing</keyword>
<dbReference type="GO" id="GO:0002100">
    <property type="term" value="P:tRNA wobble adenosine to inosine editing"/>
    <property type="evidence" value="ECO:0007669"/>
    <property type="project" value="UniProtKB-UniRule"/>
</dbReference>
<dbReference type="NCBIfam" id="NF008113">
    <property type="entry name" value="PRK10860.1"/>
    <property type="match status" value="1"/>
</dbReference>
<evidence type="ECO:0000313" key="10">
    <source>
        <dbReference type="EMBL" id="AEB06216.1"/>
    </source>
</evidence>
<feature type="binding site" evidence="8">
    <location>
        <position position="64"/>
    </location>
    <ligand>
        <name>Zn(2+)</name>
        <dbReference type="ChEBI" id="CHEBI:29105"/>
        <note>catalytic</note>
    </ligand>
</feature>
<dbReference type="KEGG" id="cgo:Corgl_0088"/>
<feature type="binding site" evidence="8">
    <location>
        <position position="94"/>
    </location>
    <ligand>
        <name>Zn(2+)</name>
        <dbReference type="ChEBI" id="CHEBI:29105"/>
        <note>catalytic</note>
    </ligand>
</feature>
<dbReference type="Proteomes" id="UP000006851">
    <property type="component" value="Chromosome"/>
</dbReference>
<dbReference type="PROSITE" id="PS00903">
    <property type="entry name" value="CYT_DCMP_DEAMINASES_1"/>
    <property type="match status" value="1"/>
</dbReference>
<comment type="function">
    <text evidence="8">Catalyzes the deamination of adenosine to inosine at the wobble position 34 of tRNA(Arg2).</text>
</comment>
<proteinExistence type="inferred from homology"/>
<dbReference type="eggNOG" id="COG0590">
    <property type="taxonomic scope" value="Bacteria"/>
</dbReference>
<evidence type="ECO:0000256" key="1">
    <source>
        <dbReference type="ARBA" id="ARBA00010669"/>
    </source>
</evidence>
<dbReference type="EC" id="3.5.4.33" evidence="8"/>
<dbReference type="OrthoDB" id="9802676at2"/>
<dbReference type="CDD" id="cd01285">
    <property type="entry name" value="nucleoside_deaminase"/>
    <property type="match status" value="1"/>
</dbReference>
<dbReference type="InterPro" id="IPR028883">
    <property type="entry name" value="tRNA_aden_deaminase"/>
</dbReference>
<comment type="subunit">
    <text evidence="2 8">Homodimer.</text>
</comment>
<dbReference type="SUPFAM" id="SSF53927">
    <property type="entry name" value="Cytidine deaminase-like"/>
    <property type="match status" value="1"/>
</dbReference>
<dbReference type="PROSITE" id="PS51747">
    <property type="entry name" value="CYT_DCMP_DEAMINASES_2"/>
    <property type="match status" value="1"/>
</dbReference>
<gene>
    <name evidence="8" type="primary">tadA</name>
    <name evidence="10" type="ordered locus">Corgl_0088</name>
</gene>
<organism evidence="10 11">
    <name type="scientific">Coriobacterium glomerans (strain ATCC 49209 / DSM 20642 / JCM 10262 / PW2)</name>
    <dbReference type="NCBI Taxonomy" id="700015"/>
    <lineage>
        <taxon>Bacteria</taxon>
        <taxon>Bacillati</taxon>
        <taxon>Actinomycetota</taxon>
        <taxon>Coriobacteriia</taxon>
        <taxon>Coriobacteriales</taxon>
        <taxon>Coriobacteriaceae</taxon>
        <taxon>Coriobacterium</taxon>
    </lineage>
</organism>
<comment type="similarity">
    <text evidence="1">Belongs to the cytidine and deoxycytidylate deaminase family. ADAT2 subfamily.</text>
</comment>
<comment type="catalytic activity">
    <reaction evidence="7 8">
        <text>adenosine(34) in tRNA + H2O + H(+) = inosine(34) in tRNA + NH4(+)</text>
        <dbReference type="Rhea" id="RHEA:43168"/>
        <dbReference type="Rhea" id="RHEA-COMP:10373"/>
        <dbReference type="Rhea" id="RHEA-COMP:10374"/>
        <dbReference type="ChEBI" id="CHEBI:15377"/>
        <dbReference type="ChEBI" id="CHEBI:15378"/>
        <dbReference type="ChEBI" id="CHEBI:28938"/>
        <dbReference type="ChEBI" id="CHEBI:74411"/>
        <dbReference type="ChEBI" id="CHEBI:82852"/>
        <dbReference type="EC" id="3.5.4.33"/>
    </reaction>
</comment>
<evidence type="ECO:0000256" key="4">
    <source>
        <dbReference type="ARBA" id="ARBA00022723"/>
    </source>
</evidence>
<dbReference type="STRING" id="700015.Corgl_0088"/>
<dbReference type="HOGENOM" id="CLU_025810_3_2_11"/>
<sequence>MDKTASDVLDAHPDDARFMREALAQARMAAELGEVPIGAAVVYEGDCIARAHNRRELDGNPSAHAEFVAMLKASAVLGRWRLTGCTVYVTVEPCLMCAGLMVNARIDRCVFGASDPKGGALGTLFDVSRDPRLNHAFGVTRDVEREECSDLLTTFFADLRGRRAK</sequence>
<dbReference type="Pfam" id="PF14437">
    <property type="entry name" value="MafB19-deam"/>
    <property type="match status" value="1"/>
</dbReference>
<reference evidence="11" key="1">
    <citation type="journal article" date="2013" name="Stand. Genomic Sci.">
        <title>Complete genome sequence of Coriobacterium glomerans type strain (PW2(T)) from the midgut of Pyrrhocoris apterus L. (red soldier bug).</title>
        <authorList>
            <person name="Stackebrandt E."/>
            <person name="Zeytun A."/>
            <person name="Lapidus A."/>
            <person name="Nolan M."/>
            <person name="Lucas S."/>
            <person name="Hammon N."/>
            <person name="Deshpande S."/>
            <person name="Cheng J.F."/>
            <person name="Tapia R."/>
            <person name="Goodwin L.A."/>
            <person name="Pitluck S."/>
            <person name="Liolios K."/>
            <person name="Pagani I."/>
            <person name="Ivanova N."/>
            <person name="Mavromatis K."/>
            <person name="Mikhailova N."/>
            <person name="Huntemann M."/>
            <person name="Pati A."/>
            <person name="Chen A."/>
            <person name="Palaniappan K."/>
            <person name="Chang Y.J."/>
            <person name="Land M."/>
            <person name="Hauser L."/>
            <person name="Rohde M."/>
            <person name="Pukall R."/>
            <person name="Goker M."/>
            <person name="Detter J.C."/>
            <person name="Woyke T."/>
            <person name="Bristow J."/>
            <person name="Eisen J.A."/>
            <person name="Markowitz V."/>
            <person name="Hugenholtz P."/>
            <person name="Kyrpides N.C."/>
            <person name="Klenk H.P."/>
        </authorList>
    </citation>
    <scope>NUCLEOTIDE SEQUENCE</scope>
    <source>
        <strain evidence="11">ATCC 49209 / DSM 20642 / JCM 10262 / PW2</strain>
    </source>
</reference>
<dbReference type="InterPro" id="IPR016193">
    <property type="entry name" value="Cytidine_deaminase-like"/>
</dbReference>
<protein>
    <recommendedName>
        <fullName evidence="8">tRNA-specific adenosine deaminase</fullName>
        <ecNumber evidence="8">3.5.4.33</ecNumber>
    </recommendedName>
</protein>
<comment type="cofactor">
    <cofactor evidence="8">
        <name>Zn(2+)</name>
        <dbReference type="ChEBI" id="CHEBI:29105"/>
    </cofactor>
    <text evidence="8">Binds 1 zinc ion per subunit.</text>
</comment>
<evidence type="ECO:0000256" key="7">
    <source>
        <dbReference type="ARBA" id="ARBA00048045"/>
    </source>
</evidence>
<keyword evidence="6 8" id="KW-0862">Zinc</keyword>
<evidence type="ECO:0000256" key="2">
    <source>
        <dbReference type="ARBA" id="ARBA00011738"/>
    </source>
</evidence>
<dbReference type="InterPro" id="IPR058535">
    <property type="entry name" value="MafB19-deam"/>
</dbReference>
<dbReference type="HAMAP" id="MF_00972">
    <property type="entry name" value="tRNA_aden_deaminase"/>
    <property type="match status" value="1"/>
</dbReference>
<keyword evidence="4 8" id="KW-0479">Metal-binding</keyword>
<evidence type="ECO:0000313" key="11">
    <source>
        <dbReference type="Proteomes" id="UP000006851"/>
    </source>
</evidence>
<name>F2N9W1_CORGP</name>
<dbReference type="InterPro" id="IPR002125">
    <property type="entry name" value="CMP_dCMP_dom"/>
</dbReference>